<evidence type="ECO:0000256" key="2">
    <source>
        <dbReference type="ARBA" id="ARBA00022771"/>
    </source>
</evidence>
<evidence type="ECO:0000256" key="4">
    <source>
        <dbReference type="SAM" id="MobiDB-lite"/>
    </source>
</evidence>
<dbReference type="PANTHER" id="PTHR31251">
    <property type="entry name" value="SQUAMOSA PROMOTER-BINDING-LIKE PROTEIN 4"/>
    <property type="match status" value="1"/>
</dbReference>
<gene>
    <name evidence="6" type="ORF">TSPGSL018_16040</name>
</gene>
<organism evidence="6">
    <name type="scientific">Tetraselmis sp. GSL018</name>
    <dbReference type="NCBI Taxonomy" id="582737"/>
    <lineage>
        <taxon>Eukaryota</taxon>
        <taxon>Viridiplantae</taxon>
        <taxon>Chlorophyta</taxon>
        <taxon>core chlorophytes</taxon>
        <taxon>Chlorodendrophyceae</taxon>
        <taxon>Chlorodendrales</taxon>
        <taxon>Chlorodendraceae</taxon>
        <taxon>Tetraselmis</taxon>
    </lineage>
</organism>
<name>A0A061S555_9CHLO</name>
<keyword evidence="2" id="KW-0863">Zinc-finger</keyword>
<accession>A0A061S555</accession>
<evidence type="ECO:0000256" key="1">
    <source>
        <dbReference type="ARBA" id="ARBA00022723"/>
    </source>
</evidence>
<dbReference type="EMBL" id="GBEZ01007358">
    <property type="protein sequence ID" value="JAC78099.1"/>
    <property type="molecule type" value="Transcribed_RNA"/>
</dbReference>
<dbReference type="InterPro" id="IPR004333">
    <property type="entry name" value="SBP_dom"/>
</dbReference>
<evidence type="ECO:0000313" key="6">
    <source>
        <dbReference type="EMBL" id="JAC78099.1"/>
    </source>
</evidence>
<feature type="compositionally biased region" description="Polar residues" evidence="4">
    <location>
        <begin position="143"/>
        <end position="154"/>
    </location>
</feature>
<feature type="region of interest" description="Disordered" evidence="4">
    <location>
        <begin position="141"/>
        <end position="189"/>
    </location>
</feature>
<dbReference type="GO" id="GO:0005634">
    <property type="term" value="C:nucleus"/>
    <property type="evidence" value="ECO:0007669"/>
    <property type="project" value="InterPro"/>
</dbReference>
<evidence type="ECO:0000259" key="5">
    <source>
        <dbReference type="PROSITE" id="PS51141"/>
    </source>
</evidence>
<protein>
    <submittedName>
        <fullName evidence="6">Copper responsive regulator 1</fullName>
    </submittedName>
</protein>
<dbReference type="GO" id="GO:0003677">
    <property type="term" value="F:DNA binding"/>
    <property type="evidence" value="ECO:0007669"/>
    <property type="project" value="InterPro"/>
</dbReference>
<sequence>MALKEERLQLACVVPSCGKILSELPVFNQRYRVCKEHTRSARVWLDNGYQRFCQQCNKFHLLDLFDGSNRGCRNKLAKHNERQRARRAKRKLFDKSICESQAMETGEITVPDGDAKTSTMSFYKHSKRACASGIKTVKEKDSITASWETQQATRVNPKHDSPSGESTSHVQDHSHSEADSSQSAGPCQVAKEAPMMAVRNSLQNILHQKPEIDIMGHMYNSRIRGPNSCSVHHDVLDKFLGADAAEVDPQICGNPKNRLVQSFTNGFWLSNSPC</sequence>
<dbReference type="InterPro" id="IPR044817">
    <property type="entry name" value="SBP-like"/>
</dbReference>
<reference evidence="6" key="1">
    <citation type="submission" date="2014-05" db="EMBL/GenBank/DDBJ databases">
        <title>The transcriptome of the halophilic microalga Tetraselmis sp. GSL018 isolated from the Great Salt Lake, Utah.</title>
        <authorList>
            <person name="Jinkerson R.E."/>
            <person name="D'Adamo S."/>
            <person name="Posewitz M.C."/>
        </authorList>
    </citation>
    <scope>NUCLEOTIDE SEQUENCE</scope>
    <source>
        <strain evidence="6">GSL018</strain>
    </source>
</reference>
<feature type="non-terminal residue" evidence="6">
    <location>
        <position position="274"/>
    </location>
</feature>
<dbReference type="SUPFAM" id="SSF103612">
    <property type="entry name" value="SBT domain"/>
    <property type="match status" value="1"/>
</dbReference>
<proteinExistence type="predicted"/>
<dbReference type="PANTHER" id="PTHR31251:SF169">
    <property type="entry name" value="SQUAMOSA PROMOTER-BINDING-LIKE PROTEIN 8"/>
    <property type="match status" value="1"/>
</dbReference>
<dbReference type="GO" id="GO:0008270">
    <property type="term" value="F:zinc ion binding"/>
    <property type="evidence" value="ECO:0007669"/>
    <property type="project" value="UniProtKB-KW"/>
</dbReference>
<dbReference type="Gene3D" id="4.10.1100.10">
    <property type="entry name" value="Transcription factor, SBP-box domain"/>
    <property type="match status" value="1"/>
</dbReference>
<evidence type="ECO:0000256" key="3">
    <source>
        <dbReference type="ARBA" id="ARBA00022833"/>
    </source>
</evidence>
<dbReference type="Pfam" id="PF03110">
    <property type="entry name" value="SBP"/>
    <property type="match status" value="1"/>
</dbReference>
<dbReference type="PROSITE" id="PS51141">
    <property type="entry name" value="ZF_SBP"/>
    <property type="match status" value="1"/>
</dbReference>
<keyword evidence="1" id="KW-0479">Metal-binding</keyword>
<keyword evidence="3" id="KW-0862">Zinc</keyword>
<dbReference type="InterPro" id="IPR036893">
    <property type="entry name" value="SBP_sf"/>
</dbReference>
<feature type="domain" description="SBP-type" evidence="5">
    <location>
        <begin position="9"/>
        <end position="86"/>
    </location>
</feature>
<dbReference type="AlphaFoldDB" id="A0A061S555"/>